<feature type="domain" description="CENP-V/GFA" evidence="5">
    <location>
        <begin position="2"/>
        <end position="110"/>
    </location>
</feature>
<evidence type="ECO:0000313" key="7">
    <source>
        <dbReference type="Proteomes" id="UP001629244"/>
    </source>
</evidence>
<dbReference type="RefSeq" id="WP_408079288.1">
    <property type="nucleotide sequence ID" value="NZ_JBELQC010000002.1"/>
</dbReference>
<dbReference type="Pfam" id="PF04828">
    <property type="entry name" value="GFA"/>
    <property type="match status" value="1"/>
</dbReference>
<keyword evidence="3" id="KW-0862">Zinc</keyword>
<organism evidence="6 7">
    <name type="scientific">Sphingomonas plantiphila</name>
    <dbReference type="NCBI Taxonomy" id="3163295"/>
    <lineage>
        <taxon>Bacteria</taxon>
        <taxon>Pseudomonadati</taxon>
        <taxon>Pseudomonadota</taxon>
        <taxon>Alphaproteobacteria</taxon>
        <taxon>Sphingomonadales</taxon>
        <taxon>Sphingomonadaceae</taxon>
        <taxon>Sphingomonas</taxon>
    </lineage>
</organism>
<dbReference type="Proteomes" id="UP001629244">
    <property type="component" value="Unassembled WGS sequence"/>
</dbReference>
<dbReference type="PROSITE" id="PS51891">
    <property type="entry name" value="CENP_V_GFA"/>
    <property type="match status" value="1"/>
</dbReference>
<dbReference type="SUPFAM" id="SSF51316">
    <property type="entry name" value="Mss4-like"/>
    <property type="match status" value="1"/>
</dbReference>
<evidence type="ECO:0000256" key="1">
    <source>
        <dbReference type="ARBA" id="ARBA00005495"/>
    </source>
</evidence>
<dbReference type="Gene3D" id="3.90.1590.10">
    <property type="entry name" value="glutathione-dependent formaldehyde- activating enzyme (gfa)"/>
    <property type="match status" value="1"/>
</dbReference>
<keyword evidence="4" id="KW-0456">Lyase</keyword>
<dbReference type="EMBL" id="JBELQC010000002">
    <property type="protein sequence ID" value="MFL9842027.1"/>
    <property type="molecule type" value="Genomic_DNA"/>
</dbReference>
<evidence type="ECO:0000256" key="2">
    <source>
        <dbReference type="ARBA" id="ARBA00022723"/>
    </source>
</evidence>
<dbReference type="PANTHER" id="PTHR33337:SF40">
    <property type="entry name" value="CENP-V_GFA DOMAIN-CONTAINING PROTEIN-RELATED"/>
    <property type="match status" value="1"/>
</dbReference>
<evidence type="ECO:0000259" key="5">
    <source>
        <dbReference type="PROSITE" id="PS51891"/>
    </source>
</evidence>
<name>A0ABW8YQX9_9SPHN</name>
<keyword evidence="2" id="KW-0479">Metal-binding</keyword>
<protein>
    <submittedName>
        <fullName evidence="6">GFA family protein</fullName>
    </submittedName>
</protein>
<evidence type="ECO:0000256" key="3">
    <source>
        <dbReference type="ARBA" id="ARBA00022833"/>
    </source>
</evidence>
<comment type="caution">
    <text evidence="6">The sequence shown here is derived from an EMBL/GenBank/DDBJ whole genome shotgun (WGS) entry which is preliminary data.</text>
</comment>
<sequence>MREASCRCGAVTATCQGEPIRISVCHCLSCQLRSGSAFAAQARFPADAVAVNGDTRTYTATSDSGALADFRFCLLCGATIAYVARSVPDQVAIPLGAFADPHAFGPPTYQVYEDRKFDWVTVDAPVLGPD</sequence>
<dbReference type="InterPro" id="IPR006913">
    <property type="entry name" value="CENP-V/GFA"/>
</dbReference>
<comment type="similarity">
    <text evidence="1">Belongs to the Gfa family.</text>
</comment>
<accession>A0ABW8YQX9</accession>
<evidence type="ECO:0000313" key="6">
    <source>
        <dbReference type="EMBL" id="MFL9842027.1"/>
    </source>
</evidence>
<dbReference type="PANTHER" id="PTHR33337">
    <property type="entry name" value="GFA DOMAIN-CONTAINING PROTEIN"/>
    <property type="match status" value="1"/>
</dbReference>
<dbReference type="InterPro" id="IPR011057">
    <property type="entry name" value="Mss4-like_sf"/>
</dbReference>
<gene>
    <name evidence="6" type="ORF">ABS767_13715</name>
</gene>
<reference evidence="6 7" key="1">
    <citation type="submission" date="2024-06" db="EMBL/GenBank/DDBJ databases">
        <authorList>
            <person name="Kaempfer P."/>
            <person name="Viver T."/>
        </authorList>
    </citation>
    <scope>NUCLEOTIDE SEQUENCE [LARGE SCALE GENOMIC DNA]</scope>
    <source>
        <strain evidence="6 7">ST-64</strain>
    </source>
</reference>
<evidence type="ECO:0000256" key="4">
    <source>
        <dbReference type="ARBA" id="ARBA00023239"/>
    </source>
</evidence>
<keyword evidence="7" id="KW-1185">Reference proteome</keyword>
<proteinExistence type="inferred from homology"/>